<evidence type="ECO:0000256" key="1">
    <source>
        <dbReference type="SAM" id="Coils"/>
    </source>
</evidence>
<name>A0A4Q7PPF5_9FIRM</name>
<dbReference type="Gene3D" id="3.40.50.300">
    <property type="entry name" value="P-loop containing nucleotide triphosphate hydrolases"/>
    <property type="match status" value="1"/>
</dbReference>
<dbReference type="Pfam" id="PF13555">
    <property type="entry name" value="AAA_29"/>
    <property type="match status" value="1"/>
</dbReference>
<dbReference type="EMBL" id="SGXF01000001">
    <property type="protein sequence ID" value="RZT02166.1"/>
    <property type="molecule type" value="Genomic_DNA"/>
</dbReference>
<sequence length="1125" mass="131019">MEQQRFKALSRLCLNNWHYIDRKILSFREGINFFTGHSGSGKSTVIDALQILLYADSDGRGFFNKAAADDSDRSLIEYLRGMVNIGEDNEYEYVRNRNFSTTIVMELRRTDTGSCQSIGVAFDVDTASNSVNSRLFFEHDGPLLENAYRKNGRAMTTEEIREELQHGFEKNQYFLGPSNERFRRVLYDEYLGGLNEKRFPQLFRRAIPFRMKIRLEEFVKEYICMEEDIRIEDMQESVMQYGRMRRKIGDTCGEIRELEKIGEAYGQAMARKAQKEEAGYFRQYMDLAGQRERVSGLQDKIEACGKDLEAAGDRKKTLEQKISDLEARRRELDRQIAASGYEELQAQLAGVNEMVERLSASRGKWQQTAAALGQWEEQDVTPNPVLWDIGRFRREAIQPEELDRLQKGIVELQKDAAALKKELDSDVRQLSRQVLEIEKEAASLRQGGKAYPKELEEARQLIRRRLQAQTGRPVQVEILADLLEIPDDTWRNAVEGYMGSNKLLLIVEPAYVRQAMAVYEELDQNKYYSAAVLDTEKVMAREHRVKKGALAEEVDCRQPHVRAYLDFLMGNVIKCADVDELREQAVGITSGCLLYQGYKLQRINPKQYTRFAYIGKEGRRRRIRQMEKEKRLLEEKLEPLKKQQEECAQVLALEGLSRPAEEYLGWAEDIRRLPEKQKEQKKLLKKLEELQRQDVSAWEQERDAAEEKCSRYKEERDELMRLSAGIENRAGLFRQQHLELSGQLAEQERLFTRRPELEEKVQAYLKEKKQRGSLQYDSLRQYFQGKETQAAGELENAWSGLRGLRFEYLRQHPNRSFDPESSENQDYDQLLERLRYTDLETLYQKADEQAREAVELFKQDFVYKIRSAIKEAMERKRQLNQIIDRLDFGKDKYRFKFGKNKGPDGKYFDMFMAEDLEINPASLRPSVDHQMNLFAMTHENHYGELIQELISCFIPPDNATAEELEEAKRNMVKYADYRTYLSFDMEQIIEGEETVKIPLSKMLKKNSGGEGQNPLYVALLASFAQAYHIDLSARRRRDPSIRLVVLDEAFSKMDAEKVASCMKLIRGFGFQAIISATNDKIQNYLESVDKTFVFANPNKKHISIQEFEKEEFGELINENDIMDAQ</sequence>
<evidence type="ECO:0000313" key="2">
    <source>
        <dbReference type="EMBL" id="RZT02166.1"/>
    </source>
</evidence>
<dbReference type="OrthoDB" id="174137at2"/>
<dbReference type="AlphaFoldDB" id="A0A4Q7PPF5"/>
<comment type="caution">
    <text evidence="2">The sequence shown here is derived from an EMBL/GenBank/DDBJ whole genome shotgun (WGS) entry which is preliminary data.</text>
</comment>
<feature type="coiled-coil region" evidence="1">
    <location>
        <begin position="308"/>
        <end position="361"/>
    </location>
</feature>
<dbReference type="PANTHER" id="PTHR32182">
    <property type="entry name" value="DNA REPLICATION AND REPAIR PROTEIN RECF"/>
    <property type="match status" value="1"/>
</dbReference>
<gene>
    <name evidence="2" type="ORF">EV209_0274</name>
</gene>
<protein>
    <submittedName>
        <fullName evidence="2">Uncharacterized protein YPO0396</fullName>
    </submittedName>
</protein>
<dbReference type="Proteomes" id="UP000292927">
    <property type="component" value="Unassembled WGS sequence"/>
</dbReference>
<dbReference type="PANTHER" id="PTHR32182:SF0">
    <property type="entry name" value="DNA REPLICATION AND REPAIR PROTEIN RECF"/>
    <property type="match status" value="1"/>
</dbReference>
<dbReference type="SUPFAM" id="SSF52540">
    <property type="entry name" value="P-loop containing nucleoside triphosphate hydrolases"/>
    <property type="match status" value="1"/>
</dbReference>
<dbReference type="RefSeq" id="WP_130432303.1">
    <property type="nucleotide sequence ID" value="NZ_SGXF01000001.1"/>
</dbReference>
<feature type="coiled-coil region" evidence="1">
    <location>
        <begin position="673"/>
        <end position="722"/>
    </location>
</feature>
<keyword evidence="1" id="KW-0175">Coiled coil</keyword>
<reference evidence="2 3" key="1">
    <citation type="submission" date="2019-02" db="EMBL/GenBank/DDBJ databases">
        <title>Genomic Encyclopedia of Type Strains, Phase IV (KMG-IV): sequencing the most valuable type-strain genomes for metagenomic binning, comparative biology and taxonomic classification.</title>
        <authorList>
            <person name="Goeker M."/>
        </authorList>
    </citation>
    <scope>NUCLEOTIDE SEQUENCE [LARGE SCALE GENOMIC DNA]</scope>
    <source>
        <strain evidence="2 3">DSM 29486</strain>
    </source>
</reference>
<dbReference type="InterPro" id="IPR027417">
    <property type="entry name" value="P-loop_NTPase"/>
</dbReference>
<organism evidence="2 3">
    <name type="scientific">Cuneatibacter caecimuris</name>
    <dbReference type="NCBI Taxonomy" id="1796618"/>
    <lineage>
        <taxon>Bacteria</taxon>
        <taxon>Bacillati</taxon>
        <taxon>Bacillota</taxon>
        <taxon>Clostridia</taxon>
        <taxon>Lachnospirales</taxon>
        <taxon>Lachnospiraceae</taxon>
        <taxon>Cuneatibacter</taxon>
    </lineage>
</organism>
<proteinExistence type="predicted"/>
<evidence type="ECO:0000313" key="3">
    <source>
        <dbReference type="Proteomes" id="UP000292927"/>
    </source>
</evidence>
<dbReference type="GO" id="GO:0006302">
    <property type="term" value="P:double-strand break repair"/>
    <property type="evidence" value="ECO:0007669"/>
    <property type="project" value="TreeGrafter"/>
</dbReference>
<keyword evidence="3" id="KW-1185">Reference proteome</keyword>
<accession>A0A4Q7PPF5</accession>
<dbReference type="Pfam" id="PF13558">
    <property type="entry name" value="SbcC_Walker_B"/>
    <property type="match status" value="1"/>
</dbReference>
<feature type="coiled-coil region" evidence="1">
    <location>
        <begin position="616"/>
        <end position="643"/>
    </location>
</feature>
<feature type="coiled-coil region" evidence="1">
    <location>
        <begin position="402"/>
        <end position="447"/>
    </location>
</feature>
<dbReference type="GO" id="GO:0000731">
    <property type="term" value="P:DNA synthesis involved in DNA repair"/>
    <property type="evidence" value="ECO:0007669"/>
    <property type="project" value="TreeGrafter"/>
</dbReference>